<evidence type="ECO:0000313" key="3">
    <source>
        <dbReference type="Proteomes" id="UP000030661"/>
    </source>
</evidence>
<dbReference type="Proteomes" id="UP000030661">
    <property type="component" value="Unassembled WGS sequence"/>
</dbReference>
<evidence type="ECO:0000259" key="1">
    <source>
        <dbReference type="Pfam" id="PF02579"/>
    </source>
</evidence>
<dbReference type="SUPFAM" id="SSF53146">
    <property type="entry name" value="Nitrogenase accessory factor-like"/>
    <property type="match status" value="1"/>
</dbReference>
<proteinExistence type="predicted"/>
<name>A0A081BWY9_VECG1</name>
<dbReference type="InterPro" id="IPR003731">
    <property type="entry name" value="Di-Nase_FeMo-co_biosynth"/>
</dbReference>
<dbReference type="EMBL" id="DF820465">
    <property type="protein sequence ID" value="GAK56844.1"/>
    <property type="molecule type" value="Genomic_DNA"/>
</dbReference>
<dbReference type="PANTHER" id="PTHR42983:SF1">
    <property type="entry name" value="IRON-MOLYBDENUM PROTEIN"/>
    <property type="match status" value="1"/>
</dbReference>
<dbReference type="InterPro" id="IPR036105">
    <property type="entry name" value="DiNase_FeMo-co_biosyn_sf"/>
</dbReference>
<dbReference type="STRING" id="1499967.U27_03808"/>
<dbReference type="PANTHER" id="PTHR42983">
    <property type="entry name" value="DINITROGENASE IRON-MOLYBDENUM COFACTOR PROTEIN-RELATED"/>
    <property type="match status" value="1"/>
</dbReference>
<reference evidence="2" key="1">
    <citation type="journal article" date="2015" name="PeerJ">
        <title>First genomic representation of candidate bacterial phylum KSB3 points to enhanced environmental sensing as a trigger of wastewater bulking.</title>
        <authorList>
            <person name="Sekiguchi Y."/>
            <person name="Ohashi A."/>
            <person name="Parks D.H."/>
            <person name="Yamauchi T."/>
            <person name="Tyson G.W."/>
            <person name="Hugenholtz P."/>
        </authorList>
    </citation>
    <scope>NUCLEOTIDE SEQUENCE [LARGE SCALE GENOMIC DNA]</scope>
</reference>
<accession>A0A081BWY9</accession>
<sequence length="131" mass="14985">MNIAIPIHGTRVMPRFGYTREILIVTVEDGQYRSTKRRTLTPADFADLPKLFASEQISVLICGGIHPRFQQVIQGQNVQILWGVVGEWEEVLDAYLKGTLQTNPEFCLCRQHRRGAKGRGHFRGGMQHRRL</sequence>
<dbReference type="Gene3D" id="3.30.420.130">
    <property type="entry name" value="Dinitrogenase iron-molybdenum cofactor biosynthesis domain"/>
    <property type="match status" value="1"/>
</dbReference>
<dbReference type="Pfam" id="PF02579">
    <property type="entry name" value="Nitro_FeMo-Co"/>
    <property type="match status" value="1"/>
</dbReference>
<dbReference type="eggNOG" id="COG1433">
    <property type="taxonomic scope" value="Bacteria"/>
</dbReference>
<keyword evidence="3" id="KW-1185">Reference proteome</keyword>
<feature type="domain" description="Dinitrogenase iron-molybdenum cofactor biosynthesis" evidence="1">
    <location>
        <begin position="9"/>
        <end position="97"/>
    </location>
</feature>
<dbReference type="HOGENOM" id="CLU_1793732_0_0_0"/>
<evidence type="ECO:0000313" key="2">
    <source>
        <dbReference type="EMBL" id="GAK56844.1"/>
    </source>
</evidence>
<protein>
    <recommendedName>
        <fullName evidence="1">Dinitrogenase iron-molybdenum cofactor biosynthesis domain-containing protein</fullName>
    </recommendedName>
</protein>
<dbReference type="AlphaFoldDB" id="A0A081BWY9"/>
<gene>
    <name evidence="2" type="ORF">U27_03808</name>
</gene>
<organism evidence="2">
    <name type="scientific">Vecturithrix granuli</name>
    <dbReference type="NCBI Taxonomy" id="1499967"/>
    <lineage>
        <taxon>Bacteria</taxon>
        <taxon>Candidatus Moduliflexota</taxon>
        <taxon>Candidatus Vecturitrichia</taxon>
        <taxon>Candidatus Vecturitrichales</taxon>
        <taxon>Candidatus Vecturitrichaceae</taxon>
        <taxon>Candidatus Vecturithrix</taxon>
    </lineage>
</organism>